<evidence type="ECO:0000313" key="2">
    <source>
        <dbReference type="Proteomes" id="UP000504604"/>
    </source>
</evidence>
<dbReference type="InterPro" id="IPR029472">
    <property type="entry name" value="Copia-like_N"/>
</dbReference>
<dbReference type="PANTHER" id="PTHR37610:SF40">
    <property type="entry name" value="OS01G0909600 PROTEIN"/>
    <property type="match status" value="1"/>
</dbReference>
<sequence>MADLNQNGRTAAEQLEREALYIHPSENSSLALSTSPLDGTKFLTWSRVVYVALGTKMKLGFIDDTFPRPTIGSINFKRWRRVDLMVTSWLWNSISKEIVELFLYVTSSRELWLEIQGRYGRSNGPMIYQIQCEISSIAQLDLSLIAYITKLKKYWNELLVLAPAPRCTFVVVVRVE</sequence>
<name>A0A6I9TXC4_SESIN</name>
<feature type="domain" description="Retrotransposon Copia-like N-terminal" evidence="1">
    <location>
        <begin position="23"/>
        <end position="69"/>
    </location>
</feature>
<keyword evidence="2" id="KW-1185">Reference proteome</keyword>
<organism evidence="2 3">
    <name type="scientific">Sesamum indicum</name>
    <name type="common">Oriental sesame</name>
    <name type="synonym">Sesamum orientale</name>
    <dbReference type="NCBI Taxonomy" id="4182"/>
    <lineage>
        <taxon>Eukaryota</taxon>
        <taxon>Viridiplantae</taxon>
        <taxon>Streptophyta</taxon>
        <taxon>Embryophyta</taxon>
        <taxon>Tracheophyta</taxon>
        <taxon>Spermatophyta</taxon>
        <taxon>Magnoliopsida</taxon>
        <taxon>eudicotyledons</taxon>
        <taxon>Gunneridae</taxon>
        <taxon>Pentapetalae</taxon>
        <taxon>asterids</taxon>
        <taxon>lamiids</taxon>
        <taxon>Lamiales</taxon>
        <taxon>Pedaliaceae</taxon>
        <taxon>Sesamum</taxon>
    </lineage>
</organism>
<dbReference type="Proteomes" id="UP000504604">
    <property type="component" value="Linkage group LG10"/>
</dbReference>
<dbReference type="GeneID" id="105172250"/>
<dbReference type="Pfam" id="PF14244">
    <property type="entry name" value="Retrotran_gag_3"/>
    <property type="match status" value="1"/>
</dbReference>
<dbReference type="AlphaFoldDB" id="A0A6I9TXC4"/>
<protein>
    <submittedName>
        <fullName evidence="3">Uncharacterized protein LOC105172250</fullName>
    </submittedName>
</protein>
<dbReference type="RefSeq" id="XP_011091925.1">
    <property type="nucleotide sequence ID" value="XM_011093623.1"/>
</dbReference>
<accession>A0A6I9TXC4</accession>
<dbReference type="KEGG" id="sind:105172250"/>
<dbReference type="InParanoid" id="A0A6I9TXC4"/>
<gene>
    <name evidence="3" type="primary">LOC105172250</name>
</gene>
<dbReference type="OrthoDB" id="914000at2759"/>
<evidence type="ECO:0000259" key="1">
    <source>
        <dbReference type="Pfam" id="PF14244"/>
    </source>
</evidence>
<evidence type="ECO:0000313" key="3">
    <source>
        <dbReference type="RefSeq" id="XP_011091925.1"/>
    </source>
</evidence>
<dbReference type="PANTHER" id="PTHR37610">
    <property type="entry name" value="CCHC-TYPE DOMAIN-CONTAINING PROTEIN"/>
    <property type="match status" value="1"/>
</dbReference>
<reference evidence="3" key="1">
    <citation type="submission" date="2025-08" db="UniProtKB">
        <authorList>
            <consortium name="RefSeq"/>
        </authorList>
    </citation>
    <scope>IDENTIFICATION</scope>
</reference>
<proteinExistence type="predicted"/>